<dbReference type="InterPro" id="IPR029460">
    <property type="entry name" value="DNAPol_HHH"/>
</dbReference>
<dbReference type="Proteomes" id="UP000244956">
    <property type="component" value="Unassembled WGS sequence"/>
</dbReference>
<dbReference type="RefSeq" id="WP_109266342.1">
    <property type="nucleotide sequence ID" value="NZ_QEWP01000040.1"/>
</dbReference>
<gene>
    <name evidence="8" type="ORF">DDZ16_20465</name>
</gene>
<dbReference type="InterPro" id="IPR011708">
    <property type="entry name" value="DNA_pol3_alpha_NTPase_dom"/>
</dbReference>
<dbReference type="EMBL" id="QEWP01000040">
    <property type="protein sequence ID" value="PWD97495.1"/>
    <property type="molecule type" value="Genomic_DNA"/>
</dbReference>
<dbReference type="InterPro" id="IPR004013">
    <property type="entry name" value="PHP_dom"/>
</dbReference>
<dbReference type="GO" id="GO:0006260">
    <property type="term" value="P:DNA replication"/>
    <property type="evidence" value="ECO:0007669"/>
    <property type="project" value="UniProtKB-KW"/>
</dbReference>
<keyword evidence="4" id="KW-0235">DNA replication</keyword>
<keyword evidence="2" id="KW-0808">Transferase</keyword>
<dbReference type="Pfam" id="PF02811">
    <property type="entry name" value="PHP"/>
    <property type="match status" value="1"/>
</dbReference>
<feature type="domain" description="Polymerase/histidinol phosphatase N-terminal" evidence="7">
    <location>
        <begin position="6"/>
        <end position="67"/>
    </location>
</feature>
<evidence type="ECO:0000259" key="7">
    <source>
        <dbReference type="SMART" id="SM00481"/>
    </source>
</evidence>
<organism evidence="8 9">
    <name type="scientific">Marinilabilia rubra</name>
    <dbReference type="NCBI Taxonomy" id="2162893"/>
    <lineage>
        <taxon>Bacteria</taxon>
        <taxon>Pseudomonadati</taxon>
        <taxon>Bacteroidota</taxon>
        <taxon>Bacteroidia</taxon>
        <taxon>Marinilabiliales</taxon>
        <taxon>Marinilabiliaceae</taxon>
        <taxon>Marinilabilia</taxon>
    </lineage>
</organism>
<evidence type="ECO:0000256" key="3">
    <source>
        <dbReference type="ARBA" id="ARBA00022695"/>
    </source>
</evidence>
<dbReference type="PANTHER" id="PTHR32294">
    <property type="entry name" value="DNA POLYMERASE III SUBUNIT ALPHA"/>
    <property type="match status" value="1"/>
</dbReference>
<dbReference type="InterPro" id="IPR040982">
    <property type="entry name" value="DNA_pol3_finger"/>
</dbReference>
<dbReference type="Gene3D" id="1.10.150.870">
    <property type="match status" value="1"/>
</dbReference>
<proteinExistence type="predicted"/>
<keyword evidence="3" id="KW-0548">Nucleotidyltransferase</keyword>
<dbReference type="GO" id="GO:0008408">
    <property type="term" value="F:3'-5' exonuclease activity"/>
    <property type="evidence" value="ECO:0007669"/>
    <property type="project" value="InterPro"/>
</dbReference>
<evidence type="ECO:0000256" key="2">
    <source>
        <dbReference type="ARBA" id="ARBA00022679"/>
    </source>
</evidence>
<dbReference type="OrthoDB" id="9803237at2"/>
<evidence type="ECO:0000313" key="9">
    <source>
        <dbReference type="Proteomes" id="UP000244956"/>
    </source>
</evidence>
<dbReference type="GO" id="GO:0003887">
    <property type="term" value="F:DNA-directed DNA polymerase activity"/>
    <property type="evidence" value="ECO:0007669"/>
    <property type="project" value="UniProtKB-KW"/>
</dbReference>
<dbReference type="SMART" id="SM00481">
    <property type="entry name" value="POLIIIAc"/>
    <property type="match status" value="1"/>
</dbReference>
<protein>
    <recommendedName>
        <fullName evidence="1">DNA-directed DNA polymerase</fullName>
        <ecNumber evidence="1">2.7.7.7</ecNumber>
    </recommendedName>
</protein>
<dbReference type="InterPro" id="IPR016195">
    <property type="entry name" value="Pol/histidinol_Pase-like"/>
</dbReference>
<dbReference type="CDD" id="cd04485">
    <property type="entry name" value="DnaE_OBF"/>
    <property type="match status" value="1"/>
</dbReference>
<dbReference type="SUPFAM" id="SSF89550">
    <property type="entry name" value="PHP domain-like"/>
    <property type="match status" value="1"/>
</dbReference>
<dbReference type="NCBIfam" id="TIGR00594">
    <property type="entry name" value="polc"/>
    <property type="match status" value="1"/>
</dbReference>
<dbReference type="Pfam" id="PF17657">
    <property type="entry name" value="DNA_pol3_finger"/>
    <property type="match status" value="1"/>
</dbReference>
<dbReference type="Pfam" id="PF14579">
    <property type="entry name" value="HHH_6"/>
    <property type="match status" value="1"/>
</dbReference>
<comment type="catalytic activity">
    <reaction evidence="6">
        <text>DNA(n) + a 2'-deoxyribonucleoside 5'-triphosphate = DNA(n+1) + diphosphate</text>
        <dbReference type="Rhea" id="RHEA:22508"/>
        <dbReference type="Rhea" id="RHEA-COMP:17339"/>
        <dbReference type="Rhea" id="RHEA-COMP:17340"/>
        <dbReference type="ChEBI" id="CHEBI:33019"/>
        <dbReference type="ChEBI" id="CHEBI:61560"/>
        <dbReference type="ChEBI" id="CHEBI:173112"/>
        <dbReference type="EC" id="2.7.7.7"/>
    </reaction>
</comment>
<dbReference type="EC" id="2.7.7.7" evidence="1"/>
<evidence type="ECO:0000256" key="6">
    <source>
        <dbReference type="ARBA" id="ARBA00049244"/>
    </source>
</evidence>
<dbReference type="AlphaFoldDB" id="A0A2U2B357"/>
<keyword evidence="5" id="KW-0239">DNA-directed DNA polymerase</keyword>
<accession>A0A2U2B357</accession>
<dbReference type="Pfam" id="PF07733">
    <property type="entry name" value="DNA_pol3_alpha"/>
    <property type="match status" value="1"/>
</dbReference>
<keyword evidence="9" id="KW-1185">Reference proteome</keyword>
<reference evidence="8 9" key="1">
    <citation type="submission" date="2018-05" db="EMBL/GenBank/DDBJ databases">
        <title>Marinilabilia rubrum sp. nov., isolated from saltern sediment.</title>
        <authorList>
            <person name="Zhang R."/>
        </authorList>
    </citation>
    <scope>NUCLEOTIDE SEQUENCE [LARGE SCALE GENOMIC DNA]</scope>
    <source>
        <strain evidence="8 9">WTE16</strain>
    </source>
</reference>
<evidence type="ECO:0000313" key="8">
    <source>
        <dbReference type="EMBL" id="PWD97495.1"/>
    </source>
</evidence>
<name>A0A2U2B357_9BACT</name>
<dbReference type="InterPro" id="IPR003141">
    <property type="entry name" value="Pol/His_phosphatase_N"/>
</dbReference>
<comment type="caution">
    <text evidence="8">The sequence shown here is derived from an EMBL/GenBank/DDBJ whole genome shotgun (WGS) entry which is preliminary data.</text>
</comment>
<sequence>MFIAKSYYSLRYGTMSPEELAAQAAAKGIDALILTDINNTSGMFEFVKVCREKNVVPLAGIDFRNDNQWLYTGIALNLKGFGELNRFLTYYRLQGLPLPEVPPVFENALTIWPYGKKQPGELKENEYVGVRHFQLRQLLTSEWRSCQDRLVIWQPVTFADRSGLDLHRHLRAIDRNILLDRVAEDDLASSYDWMVPPDKLKGAFADWPEIIRTTEKIKEQLSFDFDFKSIKNKSTYTGDKEEDVQLLSRLAFDGLKERYGTDNTEAGQRVEKELGIINDLGFAAYFLITWDIIQYSLSRGFYHVGRGSGANSVVAYCLKITDVDPIELDLYFERFLNPKRSSPPDFDIDYSWREREEVQKYIFERYGKEHTALLGAMSTFQARAAIRELGKVYGLPKEDIDQLVRPSADFEAGTLERKILSMGQRLADFPNLRTIHAGGVLISETPITDFTALDMPPKGFPATQWDMYTAEDIGFEKFDILSQRGIGHIKECIEIVQENHRVTIDMHRVNDFKKDERVKDLLRKGETTGCFYIESPAMRGLLKKLRCEDYLTLVAASSIIRPGVARSGMMREFIRRFHNPDDFEYAHPVMKEQLGETFGVMVYQEDVIKVCHHFAGLDLADSDVLRRAMSGKYRSKEAFQAIVNKFFQNCREREYPEHLTSEIWRQIESFAGYSFSKAHSASYAVESFQSLYLKAYYPLEFMVAVINNFGGFYATWVYVNEARRWGAKINLPCVNKGAFSTSISGDDIFLGFVHVRDLEQKTAKTFIAERRRNGDFSGLDDFINRTGITREQLILLIRLGVFRFTGKSKPELLWEGHLLLGGSKKSNTGKVLFQTDSPQYDLPSFEQSSLEDAYDEIELLGFPVGCTFFDMLKTSFRGEVHASGLEQNVGKNVRMVGQLVTVKYVRTVKKEIMHFATFLDSRGEFFDTVHFPPVLKAWPFRGDVVYLIQGKVVSEFGQPSVEVEKMAPLPLNPDPRGD</sequence>
<evidence type="ECO:0000256" key="1">
    <source>
        <dbReference type="ARBA" id="ARBA00012417"/>
    </source>
</evidence>
<dbReference type="InterPro" id="IPR004805">
    <property type="entry name" value="DnaE2/DnaE/PolC"/>
</dbReference>
<evidence type="ECO:0000256" key="4">
    <source>
        <dbReference type="ARBA" id="ARBA00022705"/>
    </source>
</evidence>
<evidence type="ECO:0000256" key="5">
    <source>
        <dbReference type="ARBA" id="ARBA00022932"/>
    </source>
</evidence>
<dbReference type="Gene3D" id="3.20.20.140">
    <property type="entry name" value="Metal-dependent hydrolases"/>
    <property type="match status" value="1"/>
</dbReference>